<dbReference type="OrthoDB" id="270742at2"/>
<accession>A0A315ZBT0</accession>
<feature type="chain" id="PRO_5016275175" evidence="1">
    <location>
        <begin position="24"/>
        <end position="193"/>
    </location>
</feature>
<gene>
    <name evidence="3" type="ORF">BC781_102366</name>
</gene>
<comment type="caution">
    <text evidence="3">The sequence shown here is derived from an EMBL/GenBank/DDBJ whole genome shotgun (WGS) entry which is preliminary data.</text>
</comment>
<evidence type="ECO:0000313" key="3">
    <source>
        <dbReference type="EMBL" id="PWJ42820.1"/>
    </source>
</evidence>
<feature type="signal peptide" evidence="1">
    <location>
        <begin position="1"/>
        <end position="23"/>
    </location>
</feature>
<reference evidence="3 4" key="1">
    <citation type="submission" date="2018-03" db="EMBL/GenBank/DDBJ databases">
        <title>Genomic Encyclopedia of Archaeal and Bacterial Type Strains, Phase II (KMG-II): from individual species to whole genera.</title>
        <authorList>
            <person name="Goeker M."/>
        </authorList>
    </citation>
    <scope>NUCLEOTIDE SEQUENCE [LARGE SCALE GENOMIC DNA]</scope>
    <source>
        <strain evidence="3 4">DSM 28229</strain>
    </source>
</reference>
<proteinExistence type="predicted"/>
<dbReference type="Gene3D" id="3.50.70.10">
    <property type="match status" value="1"/>
</dbReference>
<protein>
    <submittedName>
        <fullName evidence="3">Chalcone isomerase-like protein</fullName>
    </submittedName>
</protein>
<dbReference type="AlphaFoldDB" id="A0A315ZBT0"/>
<evidence type="ECO:0000256" key="1">
    <source>
        <dbReference type="SAM" id="SignalP"/>
    </source>
</evidence>
<dbReference type="InterPro" id="IPR016088">
    <property type="entry name" value="Chalcone_isomerase_3-sand"/>
</dbReference>
<dbReference type="EMBL" id="QGDO01000002">
    <property type="protein sequence ID" value="PWJ42820.1"/>
    <property type="molecule type" value="Genomic_DNA"/>
</dbReference>
<keyword evidence="1" id="KW-0732">Signal</keyword>
<keyword evidence="4" id="KW-1185">Reference proteome</keyword>
<dbReference type="GO" id="GO:0016872">
    <property type="term" value="F:intramolecular lyase activity"/>
    <property type="evidence" value="ECO:0007669"/>
    <property type="project" value="InterPro"/>
</dbReference>
<evidence type="ECO:0000259" key="2">
    <source>
        <dbReference type="Pfam" id="PF16036"/>
    </source>
</evidence>
<dbReference type="Proteomes" id="UP000245535">
    <property type="component" value="Unassembled WGS sequence"/>
</dbReference>
<dbReference type="Pfam" id="PF16036">
    <property type="entry name" value="Chalcone_3"/>
    <property type="match status" value="1"/>
</dbReference>
<name>A0A315ZBT0_SEDFL</name>
<dbReference type="RefSeq" id="WP_109616943.1">
    <property type="nucleotide sequence ID" value="NZ_QGDO01000002.1"/>
</dbReference>
<evidence type="ECO:0000313" key="4">
    <source>
        <dbReference type="Proteomes" id="UP000245535"/>
    </source>
</evidence>
<sequence length="193" mass="21022">MNLSKRLSTLVALLFIAITSSFAQTEIAGVELPNSIQVDGKDVTLNGGGIRSKYFMDLYVGGLYLEAKSKDAQAIVTDNAPMAIRLEIVSGLITSDKMASATTDGFKSSLNGNTAPLQTEIDQFVDVFKKDEIVKKDIFEFKYQPSAEKTLVYKNGKELLAIKGLAFKKALFGIWLSNKPADKDLKSGMLGKN</sequence>
<dbReference type="SUPFAM" id="SSF54626">
    <property type="entry name" value="Chalcone isomerase"/>
    <property type="match status" value="1"/>
</dbReference>
<dbReference type="InterPro" id="IPR016087">
    <property type="entry name" value="Chalcone_isomerase"/>
</dbReference>
<keyword evidence="3" id="KW-0413">Isomerase</keyword>
<dbReference type="InterPro" id="IPR036298">
    <property type="entry name" value="Chalcone_isomerase_sf"/>
</dbReference>
<organism evidence="3 4">
    <name type="scientific">Sediminitomix flava</name>
    <dbReference type="NCBI Taxonomy" id="379075"/>
    <lineage>
        <taxon>Bacteria</taxon>
        <taxon>Pseudomonadati</taxon>
        <taxon>Bacteroidota</taxon>
        <taxon>Cytophagia</taxon>
        <taxon>Cytophagales</taxon>
        <taxon>Flammeovirgaceae</taxon>
        <taxon>Sediminitomix</taxon>
    </lineage>
</organism>
<feature type="domain" description="Chalcone isomerase" evidence="2">
    <location>
        <begin position="25"/>
        <end position="191"/>
    </location>
</feature>